<accession>A0A8J6AYG2</accession>
<dbReference type="CDD" id="cd09275">
    <property type="entry name" value="RNase_HI_RT_DIRS1"/>
    <property type="match status" value="1"/>
</dbReference>
<reference evidence="1" key="1">
    <citation type="thesis" date="2020" institute="ProQuest LLC" country="789 East Eisenhower Parkway, Ann Arbor, MI, USA">
        <title>Comparative Genomics and Chromosome Evolution.</title>
        <authorList>
            <person name="Mudd A.B."/>
        </authorList>
    </citation>
    <scope>NUCLEOTIDE SEQUENCE</scope>
    <source>
        <strain evidence="1">HN-11 Male</strain>
        <tissue evidence="1">Kidney and liver</tissue>
    </source>
</reference>
<evidence type="ECO:0000313" key="2">
    <source>
        <dbReference type="Proteomes" id="UP000770717"/>
    </source>
</evidence>
<name>A0A8J6AYG2_ELECQ</name>
<dbReference type="OrthoDB" id="8446492at2759"/>
<dbReference type="InterPro" id="IPR052055">
    <property type="entry name" value="Hepadnavirus_pol/RT"/>
</dbReference>
<dbReference type="Proteomes" id="UP000770717">
    <property type="component" value="Unassembled WGS sequence"/>
</dbReference>
<dbReference type="EMBL" id="WNTK01076254">
    <property type="protein sequence ID" value="KAG9460382.1"/>
    <property type="molecule type" value="Genomic_DNA"/>
</dbReference>
<dbReference type="AlphaFoldDB" id="A0A8J6AYG2"/>
<sequence>MQDCKLGFWSDNVAVVQTINKQSSGSPQVLGLLRHVVLGCLQKNIHLRARHVPGHCNGAADALSRLQMELLRERHSKADTEGVRCPPFLWSLTEERC</sequence>
<dbReference type="PANTHER" id="PTHR33050:SF8">
    <property type="entry name" value="REVERSE TRANSCRIPTASE DOMAIN-CONTAINING PROTEIN"/>
    <property type="match status" value="1"/>
</dbReference>
<proteinExistence type="predicted"/>
<organism evidence="1 2">
    <name type="scientific">Eleutherodactylus coqui</name>
    <name type="common">Puerto Rican coqui</name>
    <dbReference type="NCBI Taxonomy" id="57060"/>
    <lineage>
        <taxon>Eukaryota</taxon>
        <taxon>Metazoa</taxon>
        <taxon>Chordata</taxon>
        <taxon>Craniata</taxon>
        <taxon>Vertebrata</taxon>
        <taxon>Euteleostomi</taxon>
        <taxon>Amphibia</taxon>
        <taxon>Batrachia</taxon>
        <taxon>Anura</taxon>
        <taxon>Neobatrachia</taxon>
        <taxon>Hyloidea</taxon>
        <taxon>Eleutherodactylidae</taxon>
        <taxon>Eleutherodactylinae</taxon>
        <taxon>Eleutherodactylus</taxon>
        <taxon>Eleutherodactylus</taxon>
    </lineage>
</organism>
<protein>
    <submittedName>
        <fullName evidence="1">Uncharacterized protein</fullName>
    </submittedName>
</protein>
<gene>
    <name evidence="1" type="ORF">GDO78_022182</name>
</gene>
<keyword evidence="2" id="KW-1185">Reference proteome</keyword>
<comment type="caution">
    <text evidence="1">The sequence shown here is derived from an EMBL/GenBank/DDBJ whole genome shotgun (WGS) entry which is preliminary data.</text>
</comment>
<evidence type="ECO:0000313" key="1">
    <source>
        <dbReference type="EMBL" id="KAG9460382.1"/>
    </source>
</evidence>
<dbReference type="PANTHER" id="PTHR33050">
    <property type="entry name" value="REVERSE TRANSCRIPTASE DOMAIN-CONTAINING PROTEIN"/>
    <property type="match status" value="1"/>
</dbReference>